<dbReference type="PROSITE" id="PS50887">
    <property type="entry name" value="GGDEF"/>
    <property type="match status" value="1"/>
</dbReference>
<feature type="domain" description="GGDEF" evidence="2">
    <location>
        <begin position="271"/>
        <end position="403"/>
    </location>
</feature>
<evidence type="ECO:0000256" key="1">
    <source>
        <dbReference type="SAM" id="Phobius"/>
    </source>
</evidence>
<dbReference type="SMART" id="SM00267">
    <property type="entry name" value="GGDEF"/>
    <property type="match status" value="1"/>
</dbReference>
<keyword evidence="1" id="KW-1133">Transmembrane helix</keyword>
<feature type="transmembrane region" description="Helical" evidence="1">
    <location>
        <begin position="18"/>
        <end position="40"/>
    </location>
</feature>
<keyword evidence="1" id="KW-0812">Transmembrane</keyword>
<dbReference type="OrthoDB" id="9812260at2"/>
<keyword evidence="1" id="KW-0472">Membrane</keyword>
<dbReference type="PANTHER" id="PTHR46663">
    <property type="entry name" value="DIGUANYLATE CYCLASE DGCT-RELATED"/>
    <property type="match status" value="1"/>
</dbReference>
<feature type="transmembrane region" description="Helical" evidence="1">
    <location>
        <begin position="148"/>
        <end position="169"/>
    </location>
</feature>
<dbReference type="Pfam" id="PF00990">
    <property type="entry name" value="GGDEF"/>
    <property type="match status" value="1"/>
</dbReference>
<dbReference type="InterPro" id="IPR043128">
    <property type="entry name" value="Rev_trsase/Diguanyl_cyclase"/>
</dbReference>
<dbReference type="NCBIfam" id="TIGR00254">
    <property type="entry name" value="GGDEF"/>
    <property type="match status" value="1"/>
</dbReference>
<dbReference type="AlphaFoldDB" id="A0A1G6GFZ8"/>
<accession>A0A1G6GFZ8</accession>
<dbReference type="InterPro" id="IPR052163">
    <property type="entry name" value="DGC-Regulatory_Protein"/>
</dbReference>
<proteinExistence type="predicted"/>
<dbReference type="RefSeq" id="WP_092746287.1">
    <property type="nucleotide sequence ID" value="NZ_FMYL01000001.1"/>
</dbReference>
<evidence type="ECO:0000313" key="3">
    <source>
        <dbReference type="EMBL" id="SDB80819.1"/>
    </source>
</evidence>
<dbReference type="SUPFAM" id="SSF55073">
    <property type="entry name" value="Nucleotide cyclase"/>
    <property type="match status" value="1"/>
</dbReference>
<dbReference type="CDD" id="cd01949">
    <property type="entry name" value="GGDEF"/>
    <property type="match status" value="1"/>
</dbReference>
<dbReference type="EMBL" id="FMYL01000001">
    <property type="protein sequence ID" value="SDB80819.1"/>
    <property type="molecule type" value="Genomic_DNA"/>
</dbReference>
<protein>
    <submittedName>
        <fullName evidence="3">Diguanylate cyclase (GGDEF) domain-containing protein</fullName>
    </submittedName>
</protein>
<evidence type="ECO:0000259" key="2">
    <source>
        <dbReference type="PROSITE" id="PS50887"/>
    </source>
</evidence>
<keyword evidence="4" id="KW-1185">Reference proteome</keyword>
<sequence length="410" mass="47937">MNTSPKTSLRSIFRKSQFIAFLIMLSICLLMFISISTFIMKSYVQQNINLLGNTLSEHIQPALVFRDEATLKQVLNEYTQTHSIKTIYVFDNKNNLIESSTKSKVDFSFFENLLNEWFLKQPSNFIIYHQEKIGVIQIYGSSESTLHFLFTIFFAIFTCMTAMLITLWLSTRITYRFIMQSIYPLTHIAQLVSKQKAYNLRFPDNKIHEFNNLNHVFNELLSEIQSWHNQLQNENYLLSYQTKHDPLTSLANKSYFYQFLINIFNQPSEKTSTVLLFIDNNDFKSINDKYGHLAGDNILIEMGIRFELALTNDCFIARLSGDEFAIILPNITSQQSLHEYIKILMATQNMPLIFKEQEIFFSFSIGAAYFRHASSPDDLITQADQAMYKAKNSPEHWFIHHSPYRPNDHE</sequence>
<dbReference type="STRING" id="1219383.SAMN05421733_1012"/>
<dbReference type="Pfam" id="PF17152">
    <property type="entry name" value="CHASE8"/>
    <property type="match status" value="1"/>
</dbReference>
<dbReference type="Gene3D" id="3.30.70.270">
    <property type="match status" value="1"/>
</dbReference>
<evidence type="ECO:0000313" key="4">
    <source>
        <dbReference type="Proteomes" id="UP000242501"/>
    </source>
</evidence>
<organism evidence="3 4">
    <name type="scientific">Acinetobacter boissieri</name>
    <dbReference type="NCBI Taxonomy" id="1219383"/>
    <lineage>
        <taxon>Bacteria</taxon>
        <taxon>Pseudomonadati</taxon>
        <taxon>Pseudomonadota</taxon>
        <taxon>Gammaproteobacteria</taxon>
        <taxon>Moraxellales</taxon>
        <taxon>Moraxellaceae</taxon>
        <taxon>Acinetobacter</taxon>
    </lineage>
</organism>
<dbReference type="InterPro" id="IPR029787">
    <property type="entry name" value="Nucleotide_cyclase"/>
</dbReference>
<dbReference type="Proteomes" id="UP000242501">
    <property type="component" value="Unassembled WGS sequence"/>
</dbReference>
<dbReference type="PANTHER" id="PTHR46663:SF2">
    <property type="entry name" value="GGDEF DOMAIN-CONTAINING PROTEIN"/>
    <property type="match status" value="1"/>
</dbReference>
<name>A0A1G6GFZ8_9GAMM</name>
<dbReference type="InterPro" id="IPR033417">
    <property type="entry name" value="CHASE8"/>
</dbReference>
<reference evidence="4" key="1">
    <citation type="submission" date="2016-09" db="EMBL/GenBank/DDBJ databases">
        <authorList>
            <person name="Varghese N."/>
            <person name="Submissions S."/>
        </authorList>
    </citation>
    <scope>NUCLEOTIDE SEQUENCE [LARGE SCALE GENOMIC DNA]</scope>
    <source>
        <strain evidence="4">ANC 4422</strain>
    </source>
</reference>
<gene>
    <name evidence="3" type="ORF">SAMN05421733_1012</name>
</gene>
<dbReference type="InterPro" id="IPR000160">
    <property type="entry name" value="GGDEF_dom"/>
</dbReference>